<dbReference type="PANTHER" id="PTHR30329:SF21">
    <property type="entry name" value="LIPOPROTEIN YIAD-RELATED"/>
    <property type="match status" value="1"/>
</dbReference>
<reference evidence="7 8" key="1">
    <citation type="journal article" date="2023" name="Antonie Van Leeuwenhoek">
        <title>Flavobacterium potami sp. nov., a multi-metal resistance genes harbouring bacterium isolated from shallow river silt.</title>
        <authorList>
            <person name="Li S."/>
            <person name="Mao S."/>
            <person name="Mu W."/>
            <person name="Guo B."/>
            <person name="Li C."/>
            <person name="Zhu Q."/>
            <person name="Hou X."/>
            <person name="Zhao Y."/>
            <person name="Wei S."/>
            <person name="Liu H."/>
            <person name="Liu A."/>
        </authorList>
    </citation>
    <scope>NUCLEOTIDE SEQUENCE [LARGE SCALE GENOMIC DNA]</scope>
    <source>
        <strain evidence="7 8">17A</strain>
    </source>
</reference>
<dbReference type="InterPro" id="IPR036737">
    <property type="entry name" value="OmpA-like_sf"/>
</dbReference>
<keyword evidence="8" id="KW-1185">Reference proteome</keyword>
<evidence type="ECO:0000256" key="3">
    <source>
        <dbReference type="ARBA" id="ARBA00023237"/>
    </source>
</evidence>
<dbReference type="PRINTS" id="PR01021">
    <property type="entry name" value="OMPADOMAIN"/>
</dbReference>
<organism evidence="7 8">
    <name type="scientific">Flavobacterium potami</name>
    <dbReference type="NCBI Taxonomy" id="2872310"/>
    <lineage>
        <taxon>Bacteria</taxon>
        <taxon>Pseudomonadati</taxon>
        <taxon>Bacteroidota</taxon>
        <taxon>Flavobacteriia</taxon>
        <taxon>Flavobacteriales</taxon>
        <taxon>Flavobacteriaceae</taxon>
        <taxon>Flavobacterium</taxon>
    </lineage>
</organism>
<dbReference type="Proteomes" id="UP001139366">
    <property type="component" value="Unassembled WGS sequence"/>
</dbReference>
<gene>
    <name evidence="7" type="ORF">K6T82_05730</name>
</gene>
<protein>
    <submittedName>
        <fullName evidence="7">OmpA family protein</fullName>
    </submittedName>
</protein>
<evidence type="ECO:0000313" key="8">
    <source>
        <dbReference type="Proteomes" id="UP001139366"/>
    </source>
</evidence>
<sequence length="645" mass="73381">MKFKNLIINLVFSLSFFYGTAQNAALKKAKKDYDKYAFVDAISIYEKVAERRYGDEKMFQKLGNAYYFNAEHTKAVKWYAALFALNDQQKSEYCYRYSQALKSIGEYKKADEVLEKLNEKVESDTRGELFANNKNYLEQIKFNSGRFEIADAGINSVHSDYGSTILKNKLVFASARDTGLVTKKLFKWTNKSFTNLYAAEINSDGSLKAPRRFDNKINTKFNESTPTFTKDGKTMYFTRNNFLKGKKGKNEEKITLLKIYKAEYVVDKWTNIVELPFNSNQYSTAHPALSTDEKKLYFASDMPGGSGQSDLYSVTINDDGTFGKPENLGPGINTEERETFPFISGDNELYFASDGRPGLGGLDIFCSKILKDGDFGLVQNVGEPVNTKFDDFAFVIDHLTRIGFYSSNKEGGIGNDDIYKFLETRKLNCHKTLSGIITDSESGEGLMGVTVVLLDEKFEKLEEITTSKEGIYSFEIKCNTKYYIRALKEDYETTESEVEIDPSTDQSELNLKLEKRIRPIAVGTDLAKTLKIPFIYFDLDKAIIKKEAVFELEKILAVLEQYPDMKIDVRSHTDSRQSKNYNMVLSDKRAKATLDWFVKRGIAPSRLTGKGYGESQLVNECSDGVKCSEEEHRLNRRSEFVIVSF</sequence>
<dbReference type="InterPro" id="IPR011659">
    <property type="entry name" value="WD40"/>
</dbReference>
<dbReference type="SUPFAM" id="SSF103088">
    <property type="entry name" value="OmpA-like"/>
    <property type="match status" value="1"/>
</dbReference>
<dbReference type="CDD" id="cd07185">
    <property type="entry name" value="OmpA_C-like"/>
    <property type="match status" value="1"/>
</dbReference>
<name>A0A9X1H8V6_9FLAO</name>
<dbReference type="Pfam" id="PF13620">
    <property type="entry name" value="CarboxypepD_reg"/>
    <property type="match status" value="1"/>
</dbReference>
<keyword evidence="3" id="KW-0998">Cell outer membrane</keyword>
<dbReference type="InterPro" id="IPR050330">
    <property type="entry name" value="Bact_OuterMem_StrucFunc"/>
</dbReference>
<keyword evidence="2 4" id="KW-0472">Membrane</keyword>
<comment type="caution">
    <text evidence="7">The sequence shown here is derived from an EMBL/GenBank/DDBJ whole genome shotgun (WGS) entry which is preliminary data.</text>
</comment>
<dbReference type="GO" id="GO:0009279">
    <property type="term" value="C:cell outer membrane"/>
    <property type="evidence" value="ECO:0007669"/>
    <property type="project" value="UniProtKB-SubCell"/>
</dbReference>
<dbReference type="SUPFAM" id="SSF49464">
    <property type="entry name" value="Carboxypeptidase regulatory domain-like"/>
    <property type="match status" value="1"/>
</dbReference>
<evidence type="ECO:0000256" key="2">
    <source>
        <dbReference type="ARBA" id="ARBA00023136"/>
    </source>
</evidence>
<proteinExistence type="predicted"/>
<dbReference type="Gene3D" id="1.25.40.10">
    <property type="entry name" value="Tetratricopeptide repeat domain"/>
    <property type="match status" value="1"/>
</dbReference>
<evidence type="ECO:0000256" key="5">
    <source>
        <dbReference type="SAM" id="SignalP"/>
    </source>
</evidence>
<comment type="subcellular location">
    <subcellularLocation>
        <location evidence="1">Cell outer membrane</location>
    </subcellularLocation>
</comment>
<feature type="signal peptide" evidence="5">
    <location>
        <begin position="1"/>
        <end position="24"/>
    </location>
</feature>
<feature type="chain" id="PRO_5040983069" evidence="5">
    <location>
        <begin position="25"/>
        <end position="645"/>
    </location>
</feature>
<dbReference type="SUPFAM" id="SSF82171">
    <property type="entry name" value="DPP6 N-terminal domain-like"/>
    <property type="match status" value="1"/>
</dbReference>
<dbReference type="InterPro" id="IPR006665">
    <property type="entry name" value="OmpA-like"/>
</dbReference>
<evidence type="ECO:0000313" key="7">
    <source>
        <dbReference type="EMBL" id="MBZ4034257.1"/>
    </source>
</evidence>
<evidence type="ECO:0000256" key="1">
    <source>
        <dbReference type="ARBA" id="ARBA00004442"/>
    </source>
</evidence>
<dbReference type="PANTHER" id="PTHR30329">
    <property type="entry name" value="STATOR ELEMENT OF FLAGELLAR MOTOR COMPLEX"/>
    <property type="match status" value="1"/>
</dbReference>
<evidence type="ECO:0000256" key="4">
    <source>
        <dbReference type="PROSITE-ProRule" id="PRU00473"/>
    </source>
</evidence>
<dbReference type="AlphaFoldDB" id="A0A9X1H8V6"/>
<dbReference type="Gene3D" id="3.30.1330.60">
    <property type="entry name" value="OmpA-like domain"/>
    <property type="match status" value="1"/>
</dbReference>
<dbReference type="InterPro" id="IPR008969">
    <property type="entry name" value="CarboxyPept-like_regulatory"/>
</dbReference>
<dbReference type="InterPro" id="IPR006664">
    <property type="entry name" value="OMP_bac"/>
</dbReference>
<accession>A0A9X1H8V6</accession>
<dbReference type="PROSITE" id="PS51123">
    <property type="entry name" value="OMPA_2"/>
    <property type="match status" value="1"/>
</dbReference>
<dbReference type="Gene3D" id="2.60.40.1120">
    <property type="entry name" value="Carboxypeptidase-like, regulatory domain"/>
    <property type="match status" value="1"/>
</dbReference>
<dbReference type="InterPro" id="IPR011990">
    <property type="entry name" value="TPR-like_helical_dom_sf"/>
</dbReference>
<dbReference type="SUPFAM" id="SSF48452">
    <property type="entry name" value="TPR-like"/>
    <property type="match status" value="1"/>
</dbReference>
<evidence type="ECO:0000259" key="6">
    <source>
        <dbReference type="PROSITE" id="PS51123"/>
    </source>
</evidence>
<dbReference type="RefSeq" id="WP_223704973.1">
    <property type="nucleotide sequence ID" value="NZ_JAINUY010000001.1"/>
</dbReference>
<dbReference type="EMBL" id="JAINUY010000001">
    <property type="protein sequence ID" value="MBZ4034257.1"/>
    <property type="molecule type" value="Genomic_DNA"/>
</dbReference>
<keyword evidence="5" id="KW-0732">Signal</keyword>
<dbReference type="Pfam" id="PF00691">
    <property type="entry name" value="OmpA"/>
    <property type="match status" value="1"/>
</dbReference>
<feature type="domain" description="OmpA-like" evidence="6">
    <location>
        <begin position="524"/>
        <end position="645"/>
    </location>
</feature>
<dbReference type="Pfam" id="PF07676">
    <property type="entry name" value="PD40"/>
    <property type="match status" value="3"/>
</dbReference>